<feature type="transmembrane region" description="Helical" evidence="2">
    <location>
        <begin position="677"/>
        <end position="698"/>
    </location>
</feature>
<gene>
    <name evidence="3" type="ORF">B0H67DRAFT_598861</name>
</gene>
<reference evidence="3" key="1">
    <citation type="submission" date="2023-06" db="EMBL/GenBank/DDBJ databases">
        <title>Genome-scale phylogeny and comparative genomics of the fungal order Sordariales.</title>
        <authorList>
            <consortium name="Lawrence Berkeley National Laboratory"/>
            <person name="Hensen N."/>
            <person name="Bonometti L."/>
            <person name="Westerberg I."/>
            <person name="Brannstrom I.O."/>
            <person name="Guillou S."/>
            <person name="Cros-Aarteil S."/>
            <person name="Calhoun S."/>
            <person name="Haridas S."/>
            <person name="Kuo A."/>
            <person name="Mondo S."/>
            <person name="Pangilinan J."/>
            <person name="Riley R."/>
            <person name="Labutti K."/>
            <person name="Andreopoulos B."/>
            <person name="Lipzen A."/>
            <person name="Chen C."/>
            <person name="Yanf M."/>
            <person name="Daum C."/>
            <person name="Ng V."/>
            <person name="Clum A."/>
            <person name="Steindorff A."/>
            <person name="Ohm R."/>
            <person name="Martin F."/>
            <person name="Silar P."/>
            <person name="Natvig D."/>
            <person name="Lalanne C."/>
            <person name="Gautier V."/>
            <person name="Ament-Velasquez S.L."/>
            <person name="Kruys A."/>
            <person name="Hutchinson M.I."/>
            <person name="Powell A.J."/>
            <person name="Barry K."/>
            <person name="Miller A.N."/>
            <person name="Grigoriev I.V."/>
            <person name="Debuchy R."/>
            <person name="Gladieux P."/>
            <person name="Thoren M.H."/>
            <person name="Johannesson H."/>
        </authorList>
    </citation>
    <scope>NUCLEOTIDE SEQUENCE</scope>
    <source>
        <strain evidence="3">SMH4607-1</strain>
    </source>
</reference>
<dbReference type="AlphaFoldDB" id="A0AA40B152"/>
<evidence type="ECO:0000313" key="3">
    <source>
        <dbReference type="EMBL" id="KAK0725772.1"/>
    </source>
</evidence>
<feature type="transmembrane region" description="Helical" evidence="2">
    <location>
        <begin position="634"/>
        <end position="656"/>
    </location>
</feature>
<protein>
    <submittedName>
        <fullName evidence="3">Uncharacterized protein</fullName>
    </submittedName>
</protein>
<feature type="region of interest" description="Disordered" evidence="1">
    <location>
        <begin position="461"/>
        <end position="489"/>
    </location>
</feature>
<proteinExistence type="predicted"/>
<feature type="region of interest" description="Disordered" evidence="1">
    <location>
        <begin position="127"/>
        <end position="178"/>
    </location>
</feature>
<keyword evidence="2" id="KW-0472">Membrane</keyword>
<organism evidence="3 4">
    <name type="scientific">Lasiosphaeris hirsuta</name>
    <dbReference type="NCBI Taxonomy" id="260670"/>
    <lineage>
        <taxon>Eukaryota</taxon>
        <taxon>Fungi</taxon>
        <taxon>Dikarya</taxon>
        <taxon>Ascomycota</taxon>
        <taxon>Pezizomycotina</taxon>
        <taxon>Sordariomycetes</taxon>
        <taxon>Sordariomycetidae</taxon>
        <taxon>Sordariales</taxon>
        <taxon>Lasiosphaeriaceae</taxon>
        <taxon>Lasiosphaeris</taxon>
    </lineage>
</organism>
<keyword evidence="2" id="KW-0812">Transmembrane</keyword>
<feature type="compositionally biased region" description="Low complexity" evidence="1">
    <location>
        <begin position="128"/>
        <end position="142"/>
    </location>
</feature>
<name>A0AA40B152_9PEZI</name>
<evidence type="ECO:0000256" key="1">
    <source>
        <dbReference type="SAM" id="MobiDB-lite"/>
    </source>
</evidence>
<keyword evidence="4" id="KW-1185">Reference proteome</keyword>
<dbReference type="EMBL" id="JAUKUA010000002">
    <property type="protein sequence ID" value="KAK0725772.1"/>
    <property type="molecule type" value="Genomic_DNA"/>
</dbReference>
<comment type="caution">
    <text evidence="3">The sequence shown here is derived from an EMBL/GenBank/DDBJ whole genome shotgun (WGS) entry which is preliminary data.</text>
</comment>
<feature type="region of interest" description="Disordered" evidence="1">
    <location>
        <begin position="200"/>
        <end position="232"/>
    </location>
</feature>
<accession>A0AA40B152</accession>
<dbReference type="Proteomes" id="UP001172102">
    <property type="component" value="Unassembled WGS sequence"/>
</dbReference>
<evidence type="ECO:0000256" key="2">
    <source>
        <dbReference type="SAM" id="Phobius"/>
    </source>
</evidence>
<feature type="compositionally biased region" description="Polar residues" evidence="1">
    <location>
        <begin position="473"/>
        <end position="489"/>
    </location>
</feature>
<feature type="region of interest" description="Disordered" evidence="1">
    <location>
        <begin position="504"/>
        <end position="527"/>
    </location>
</feature>
<sequence length="775" mass="82058">MASMTGFSVFQPALGATLQWLPALGTAELDEMIHALLPGPSSIQEKRAHISLDFFEFAQQTGETFKFYAVSTATSFTSASPASSAVGLYDSGYGSSFNASPIVSDMSSWTQSPAAFTPSYTFDDAASKPRAASKKSSPPSSRQPTSDFSGHPGMRIMTKDGLDVTNSASRGCKTKEQRDHAHLMRIIKACDACKKKKIRCDPSHKKRTASQASSSHSETKSAKKAKKAAARAQPAFEASFTIPDYFGTEPASSSSPSDEGAENVDDLWNQFVQFDQEPVGLVSNSQHMPDSYGFSNDPQGFFTPSLDSSSASPSQVFTPFTPAAASPSPIIASDVNIEASPQDATVPYLNPGVAHGTNYVDFNLYSPPADFVLDEEPLLSGVRRLDEYRYAAFSPMPSADQVVWYGEDGLGADLDGRGVFESLPQRQTSDSAGLDSAVVKSIPAHPPAYCAPGAYLVSAAEEQRRQQRGSVDPLSSSVPAVMSPTSTAGVPNATLDVVSVVAAPPPPLSRSSPAGQVPSSSDDHLLTSAGRHQPTLIVAPQPSPTQPSLSPDGSLIQQAAVRSPAIVSRSEQRIDHFFQDRHDDLFSRRSDQSSSQRLDSGVVGMRQLAMQTQSATVFVPGRQSIGTIASDPNIPVLGAALATVIVSASLVHQVLAGSRKKQGYGEESQGVGKLSGVFALFFQVFALSLVSLLLATGATTDLKVGLNVAISTTASVTLPLSLSSSPAAVAADNTIDNVKTKIQAFGQKLRDAQCALSQRLRFLSPRLHSFSFFKG</sequence>
<keyword evidence="2" id="KW-1133">Transmembrane helix</keyword>
<evidence type="ECO:0000313" key="4">
    <source>
        <dbReference type="Proteomes" id="UP001172102"/>
    </source>
</evidence>